<protein>
    <recommendedName>
        <fullName evidence="3">Lipoprotein</fullName>
    </recommendedName>
</protein>
<evidence type="ECO:0008006" key="3">
    <source>
        <dbReference type="Google" id="ProtNLM"/>
    </source>
</evidence>
<sequence>MGPETLRYDFLAVAGLMVLALAGCFPADLAGTKPDGGRVSLMFYPGGSALDDLVIVEGRNFFGKGQYQMDDPLADVGFRMNDGPRIQAECSLKGKDIMDQPECKQYTVYRSDFEPIPVGTIFPRPEMF</sequence>
<evidence type="ECO:0000313" key="1">
    <source>
        <dbReference type="EMBL" id="TWI34520.1"/>
    </source>
</evidence>
<gene>
    <name evidence="1" type="ORF">IQ24_02038</name>
</gene>
<dbReference type="EMBL" id="VLKU01000005">
    <property type="protein sequence ID" value="TWI34520.1"/>
    <property type="molecule type" value="Genomic_DNA"/>
</dbReference>
<name>A0A562NR23_9RHOB</name>
<proteinExistence type="predicted"/>
<evidence type="ECO:0000313" key="2">
    <source>
        <dbReference type="Proteomes" id="UP000316225"/>
    </source>
</evidence>
<reference evidence="1 2" key="1">
    <citation type="journal article" date="2015" name="Stand. Genomic Sci.">
        <title>Genomic Encyclopedia of Bacterial and Archaeal Type Strains, Phase III: the genomes of soil and plant-associated and newly described type strains.</title>
        <authorList>
            <person name="Whitman W.B."/>
            <person name="Woyke T."/>
            <person name="Klenk H.P."/>
            <person name="Zhou Y."/>
            <person name="Lilburn T.G."/>
            <person name="Beck B.J."/>
            <person name="De Vos P."/>
            <person name="Vandamme P."/>
            <person name="Eisen J.A."/>
            <person name="Garrity G."/>
            <person name="Hugenholtz P."/>
            <person name="Kyrpides N.C."/>
        </authorList>
    </citation>
    <scope>NUCLEOTIDE SEQUENCE [LARGE SCALE GENOMIC DNA]</scope>
    <source>
        <strain evidence="1 2">CGMCC 1.5364</strain>
    </source>
</reference>
<dbReference type="Proteomes" id="UP000316225">
    <property type="component" value="Unassembled WGS sequence"/>
</dbReference>
<comment type="caution">
    <text evidence="1">The sequence shown here is derived from an EMBL/GenBank/DDBJ whole genome shotgun (WGS) entry which is preliminary data.</text>
</comment>
<organism evidence="1 2">
    <name type="scientific">Paracoccus sulfuroxidans</name>
    <dbReference type="NCBI Taxonomy" id="384678"/>
    <lineage>
        <taxon>Bacteria</taxon>
        <taxon>Pseudomonadati</taxon>
        <taxon>Pseudomonadota</taxon>
        <taxon>Alphaproteobacteria</taxon>
        <taxon>Rhodobacterales</taxon>
        <taxon>Paracoccaceae</taxon>
        <taxon>Paracoccus</taxon>
    </lineage>
</organism>
<accession>A0A562NR23</accession>
<dbReference type="AlphaFoldDB" id="A0A562NR23"/>
<keyword evidence="2" id="KW-1185">Reference proteome</keyword>
<dbReference type="PROSITE" id="PS51257">
    <property type="entry name" value="PROKAR_LIPOPROTEIN"/>
    <property type="match status" value="1"/>
</dbReference>